<feature type="transmembrane region" description="Helical" evidence="7">
    <location>
        <begin position="363"/>
        <end position="384"/>
    </location>
</feature>
<gene>
    <name evidence="9" type="ORF">GGQ54_000688</name>
</gene>
<evidence type="ECO:0000256" key="7">
    <source>
        <dbReference type="SAM" id="Phobius"/>
    </source>
</evidence>
<feature type="transmembrane region" description="Helical" evidence="7">
    <location>
        <begin position="206"/>
        <end position="226"/>
    </location>
</feature>
<evidence type="ECO:0000256" key="6">
    <source>
        <dbReference type="ARBA" id="ARBA00023136"/>
    </source>
</evidence>
<comment type="caution">
    <text evidence="9">The sequence shown here is derived from an EMBL/GenBank/DDBJ whole genome shotgun (WGS) entry which is preliminary data.</text>
</comment>
<keyword evidence="2" id="KW-0813">Transport</keyword>
<dbReference type="GO" id="GO:0022857">
    <property type="term" value="F:transmembrane transporter activity"/>
    <property type="evidence" value="ECO:0007669"/>
    <property type="project" value="InterPro"/>
</dbReference>
<feature type="transmembrane region" description="Helical" evidence="7">
    <location>
        <begin position="277"/>
        <end position="297"/>
    </location>
</feature>
<keyword evidence="3" id="KW-1003">Cell membrane</keyword>
<dbReference type="Proteomes" id="UP000527616">
    <property type="component" value="Unassembled WGS sequence"/>
</dbReference>
<feature type="transmembrane region" description="Helical" evidence="7">
    <location>
        <begin position="78"/>
        <end position="94"/>
    </location>
</feature>
<reference evidence="9 10" key="1">
    <citation type="submission" date="2020-07" db="EMBL/GenBank/DDBJ databases">
        <title>Sequencing the genomes of 1000 actinobacteria strains.</title>
        <authorList>
            <person name="Klenk H.-P."/>
        </authorList>
    </citation>
    <scope>NUCLEOTIDE SEQUENCE [LARGE SCALE GENOMIC DNA]</scope>
    <source>
        <strain evidence="9 10">DSM 103164</strain>
    </source>
</reference>
<keyword evidence="10" id="KW-1185">Reference proteome</keyword>
<evidence type="ECO:0000256" key="1">
    <source>
        <dbReference type="ARBA" id="ARBA00004651"/>
    </source>
</evidence>
<evidence type="ECO:0000256" key="5">
    <source>
        <dbReference type="ARBA" id="ARBA00022989"/>
    </source>
</evidence>
<dbReference type="PANTHER" id="PTHR23517">
    <property type="entry name" value="RESISTANCE PROTEIN MDTM, PUTATIVE-RELATED-RELATED"/>
    <property type="match status" value="1"/>
</dbReference>
<evidence type="ECO:0000256" key="2">
    <source>
        <dbReference type="ARBA" id="ARBA00022448"/>
    </source>
</evidence>
<comment type="subcellular location">
    <subcellularLocation>
        <location evidence="1">Cell membrane</location>
        <topology evidence="1">Multi-pass membrane protein</topology>
    </subcellularLocation>
</comment>
<keyword evidence="5 7" id="KW-1133">Transmembrane helix</keyword>
<dbReference type="PROSITE" id="PS50850">
    <property type="entry name" value="MFS"/>
    <property type="match status" value="1"/>
</dbReference>
<evidence type="ECO:0000313" key="9">
    <source>
        <dbReference type="EMBL" id="NYI70128.1"/>
    </source>
</evidence>
<dbReference type="RefSeq" id="WP_179444115.1">
    <property type="nucleotide sequence ID" value="NZ_JACBZS010000001.1"/>
</dbReference>
<dbReference type="EMBL" id="JACBZS010000001">
    <property type="protein sequence ID" value="NYI70128.1"/>
    <property type="molecule type" value="Genomic_DNA"/>
</dbReference>
<feature type="transmembrane region" description="Helical" evidence="7">
    <location>
        <begin position="46"/>
        <end position="66"/>
    </location>
</feature>
<dbReference type="GO" id="GO:0005886">
    <property type="term" value="C:plasma membrane"/>
    <property type="evidence" value="ECO:0007669"/>
    <property type="project" value="UniProtKB-SubCell"/>
</dbReference>
<organism evidence="9 10">
    <name type="scientific">Naumannella cuiyingiana</name>
    <dbReference type="NCBI Taxonomy" id="1347891"/>
    <lineage>
        <taxon>Bacteria</taxon>
        <taxon>Bacillati</taxon>
        <taxon>Actinomycetota</taxon>
        <taxon>Actinomycetes</taxon>
        <taxon>Propionibacteriales</taxon>
        <taxon>Propionibacteriaceae</taxon>
        <taxon>Naumannella</taxon>
    </lineage>
</organism>
<evidence type="ECO:0000256" key="3">
    <source>
        <dbReference type="ARBA" id="ARBA00022475"/>
    </source>
</evidence>
<protein>
    <submittedName>
        <fullName evidence="9">MFS family permease</fullName>
    </submittedName>
</protein>
<dbReference type="Gene3D" id="1.20.1250.20">
    <property type="entry name" value="MFS general substrate transporter like domains"/>
    <property type="match status" value="2"/>
</dbReference>
<feature type="domain" description="Major facilitator superfamily (MFS) profile" evidence="8">
    <location>
        <begin position="12"/>
        <end position="391"/>
    </location>
</feature>
<evidence type="ECO:0000259" key="8">
    <source>
        <dbReference type="PROSITE" id="PS50850"/>
    </source>
</evidence>
<dbReference type="InterPro" id="IPR036259">
    <property type="entry name" value="MFS_trans_sf"/>
</dbReference>
<feature type="transmembrane region" description="Helical" evidence="7">
    <location>
        <begin position="12"/>
        <end position="34"/>
    </location>
</feature>
<feature type="transmembrane region" description="Helical" evidence="7">
    <location>
        <begin position="100"/>
        <end position="119"/>
    </location>
</feature>
<feature type="transmembrane region" description="Helical" evidence="7">
    <location>
        <begin position="303"/>
        <end position="325"/>
    </location>
</feature>
<feature type="transmembrane region" description="Helical" evidence="7">
    <location>
        <begin position="140"/>
        <end position="160"/>
    </location>
</feature>
<name>A0A7Z0IK46_9ACTN</name>
<feature type="transmembrane region" description="Helical" evidence="7">
    <location>
        <begin position="246"/>
        <end position="265"/>
    </location>
</feature>
<proteinExistence type="predicted"/>
<dbReference type="PANTHER" id="PTHR23517:SF3">
    <property type="entry name" value="INTEGRAL MEMBRANE TRANSPORT PROTEIN"/>
    <property type="match status" value="1"/>
</dbReference>
<evidence type="ECO:0000313" key="10">
    <source>
        <dbReference type="Proteomes" id="UP000527616"/>
    </source>
</evidence>
<keyword evidence="4 7" id="KW-0812">Transmembrane</keyword>
<accession>A0A7Z0IK46</accession>
<dbReference type="SUPFAM" id="SSF103473">
    <property type="entry name" value="MFS general substrate transporter"/>
    <property type="match status" value="1"/>
</dbReference>
<dbReference type="InterPro" id="IPR011701">
    <property type="entry name" value="MFS"/>
</dbReference>
<dbReference type="AlphaFoldDB" id="A0A7Z0IK46"/>
<dbReference type="InterPro" id="IPR050171">
    <property type="entry name" value="MFS_Transporters"/>
</dbReference>
<sequence>MRERGSVSLVRLAVSAYAPTLIATTGLGAIYPLVALSARALGADVGTAALVVALLGVGQLLGDLPAGQLAARFGEKRALVGASLLDAVAFLVAWQARSVVVLGAAVLVAGMSAAVFGLARQAYLTDAIPAHQRARAMSTLGGVYRIGMFVGPLAGAAVVATWGLSAAYLFASVTALGAAALNLSLPNLPGRGRRASPESAVSFRSVLIAHRGLFGTLGIGIMLIMMARAARLTLVPLWAESLGIDAATTSVIFGIAAAADMVLFYPGGMIMDRFGRFWVGVPALVVIGAGLLALVLARDPVSLGVVAVVIGLGNGISAGVVLTLGADHAPVAGRPKFLALWRLAADLGNAVGPGLIAAVVTVAALPAAVVLMGVLSLAGAGWLARWLPPGLRGGPSPEGSSGARRRDP</sequence>
<evidence type="ECO:0000256" key="4">
    <source>
        <dbReference type="ARBA" id="ARBA00022692"/>
    </source>
</evidence>
<keyword evidence="6 7" id="KW-0472">Membrane</keyword>
<dbReference type="CDD" id="cd17325">
    <property type="entry name" value="MFS_MdtG_SLC18_like"/>
    <property type="match status" value="1"/>
</dbReference>
<dbReference type="Pfam" id="PF07690">
    <property type="entry name" value="MFS_1"/>
    <property type="match status" value="1"/>
</dbReference>
<dbReference type="InterPro" id="IPR020846">
    <property type="entry name" value="MFS_dom"/>
</dbReference>